<evidence type="ECO:0000256" key="8">
    <source>
        <dbReference type="SAM" id="Phobius"/>
    </source>
</evidence>
<feature type="domain" description="Peptidase S54 rhomboid" evidence="9">
    <location>
        <begin position="225"/>
        <end position="359"/>
    </location>
</feature>
<dbReference type="Proteomes" id="UP000070456">
    <property type="component" value="Unassembled WGS sequence"/>
</dbReference>
<dbReference type="Gene3D" id="1.25.40.10">
    <property type="entry name" value="Tetratricopeptide repeat domain"/>
    <property type="match status" value="1"/>
</dbReference>
<evidence type="ECO:0000256" key="1">
    <source>
        <dbReference type="ARBA" id="ARBA00004141"/>
    </source>
</evidence>
<feature type="repeat" description="TPR" evidence="7">
    <location>
        <begin position="430"/>
        <end position="463"/>
    </location>
</feature>
<keyword evidence="10" id="KW-0645">Protease</keyword>
<comment type="subcellular location">
    <subcellularLocation>
        <location evidence="1">Membrane</location>
        <topology evidence="1">Multi-pass membrane protein</topology>
    </subcellularLocation>
</comment>
<feature type="transmembrane region" description="Helical" evidence="8">
    <location>
        <begin position="257"/>
        <end position="276"/>
    </location>
</feature>
<dbReference type="PATRIC" id="fig|520762.4.peg.2630"/>
<dbReference type="EMBL" id="LOEE01000055">
    <property type="protein sequence ID" value="KXG74404.1"/>
    <property type="molecule type" value="Genomic_DNA"/>
</dbReference>
<dbReference type="GO" id="GO:0016020">
    <property type="term" value="C:membrane"/>
    <property type="evidence" value="ECO:0007669"/>
    <property type="project" value="UniProtKB-SubCell"/>
</dbReference>
<evidence type="ECO:0000256" key="4">
    <source>
        <dbReference type="ARBA" id="ARBA00022801"/>
    </source>
</evidence>
<dbReference type="PANTHER" id="PTHR43731:SF14">
    <property type="entry name" value="PRESENILIN-ASSOCIATED RHOMBOID-LIKE PROTEIN, MITOCHONDRIAL"/>
    <property type="match status" value="1"/>
</dbReference>
<dbReference type="InterPro" id="IPR011990">
    <property type="entry name" value="TPR-like_helical_dom_sf"/>
</dbReference>
<dbReference type="SMART" id="SM00028">
    <property type="entry name" value="TPR"/>
    <property type="match status" value="2"/>
</dbReference>
<evidence type="ECO:0000259" key="9">
    <source>
        <dbReference type="Pfam" id="PF01694"/>
    </source>
</evidence>
<reference evidence="10 11" key="1">
    <citation type="submission" date="2015-12" db="EMBL/GenBank/DDBJ databases">
        <title>Draft genome sequence of the thermoanaerobe Thermotalea metallivorans, an isolate from the runoff channel of the Great Artesian Basin, Australia.</title>
        <authorList>
            <person name="Patel B.K."/>
        </authorList>
    </citation>
    <scope>NUCLEOTIDE SEQUENCE [LARGE SCALE GENOMIC DNA]</scope>
    <source>
        <strain evidence="10 11">B2-1</strain>
    </source>
</reference>
<sequence>MFEKSTALLMKYFIEEKEFFLYPYQPIKDITDVILHKQLWFQEYFLEFLNGDLFLQRSFEGQKNHLYTSIKKIQINNRWKKLFFYKILLLENHDIQEQWNQLKDLCQWIDEEKINLQLIFIHLPSGQIIRPYSNFEDQEQIVSFLTDCLARIPWEEPEYIDLLEIESATKQTKGYYFPKKKFYVTTLLLGVNILIWLYMSLTGSTTDTYHLIEFGAKYNPLIADGQYYRLFTSMFLHIGILHLMFNSYALNMLGKDVEAIYGTLKFLAIYLIAGIFGSLESFLFSNAVSAGASGAIFGLMGAYIYFGIRRPAIFSARYGLNLVSLLLINIIFGLTTPGIDNFAHLGGFFGGFLASWALGLKKEQWIGRKRLIPQILVLLLFITSLWTGVKIQQDTWQYHLHKGVGYLREENLAKGQEHLEKGMSLNPDVAEFPYYLAYVYYRKGNIPAARHHLERALALDPQDEMARQFLQELEKIQ</sequence>
<feature type="transmembrane region" description="Helical" evidence="8">
    <location>
        <begin position="282"/>
        <end position="306"/>
    </location>
</feature>
<proteinExistence type="inferred from homology"/>
<dbReference type="InterPro" id="IPR019734">
    <property type="entry name" value="TPR_rpt"/>
</dbReference>
<evidence type="ECO:0000313" key="10">
    <source>
        <dbReference type="EMBL" id="KXG74404.1"/>
    </source>
</evidence>
<comment type="similarity">
    <text evidence="2">Belongs to the peptidase S54 family.</text>
</comment>
<feature type="transmembrane region" description="Helical" evidence="8">
    <location>
        <begin position="318"/>
        <end position="336"/>
    </location>
</feature>
<dbReference type="GO" id="GO:0006508">
    <property type="term" value="P:proteolysis"/>
    <property type="evidence" value="ECO:0007669"/>
    <property type="project" value="UniProtKB-KW"/>
</dbReference>
<evidence type="ECO:0000256" key="7">
    <source>
        <dbReference type="PROSITE-ProRule" id="PRU00339"/>
    </source>
</evidence>
<gene>
    <name evidence="10" type="primary">gluP</name>
    <name evidence="10" type="ORF">AN619_23870</name>
</gene>
<evidence type="ECO:0000256" key="3">
    <source>
        <dbReference type="ARBA" id="ARBA00022692"/>
    </source>
</evidence>
<dbReference type="AlphaFoldDB" id="A0A140L1H9"/>
<dbReference type="Gene3D" id="1.20.1540.10">
    <property type="entry name" value="Rhomboid-like"/>
    <property type="match status" value="1"/>
</dbReference>
<keyword evidence="4 10" id="KW-0378">Hydrolase</keyword>
<dbReference type="InterPro" id="IPR050925">
    <property type="entry name" value="Rhomboid_protease_S54"/>
</dbReference>
<feature type="transmembrane region" description="Helical" evidence="8">
    <location>
        <begin position="227"/>
        <end position="245"/>
    </location>
</feature>
<evidence type="ECO:0000256" key="2">
    <source>
        <dbReference type="ARBA" id="ARBA00009045"/>
    </source>
</evidence>
<comment type="caution">
    <text evidence="10">The sequence shown here is derived from an EMBL/GenBank/DDBJ whole genome shotgun (WGS) entry which is preliminary data.</text>
</comment>
<dbReference type="SUPFAM" id="SSF48452">
    <property type="entry name" value="TPR-like"/>
    <property type="match status" value="1"/>
</dbReference>
<dbReference type="GO" id="GO:0004252">
    <property type="term" value="F:serine-type endopeptidase activity"/>
    <property type="evidence" value="ECO:0007669"/>
    <property type="project" value="InterPro"/>
</dbReference>
<evidence type="ECO:0000256" key="5">
    <source>
        <dbReference type="ARBA" id="ARBA00022989"/>
    </source>
</evidence>
<accession>A0A140L1H9</accession>
<feature type="transmembrane region" description="Helical" evidence="8">
    <location>
        <begin position="342"/>
        <end position="359"/>
    </location>
</feature>
<keyword evidence="6 8" id="KW-0472">Membrane</keyword>
<dbReference type="Pfam" id="PF01694">
    <property type="entry name" value="Rhomboid"/>
    <property type="match status" value="1"/>
</dbReference>
<dbReference type="SUPFAM" id="SSF144091">
    <property type="entry name" value="Rhomboid-like"/>
    <property type="match status" value="1"/>
</dbReference>
<dbReference type="PANTHER" id="PTHR43731">
    <property type="entry name" value="RHOMBOID PROTEASE"/>
    <property type="match status" value="1"/>
</dbReference>
<feature type="transmembrane region" description="Helical" evidence="8">
    <location>
        <begin position="182"/>
        <end position="201"/>
    </location>
</feature>
<dbReference type="EC" id="3.4.21.105" evidence="10"/>
<dbReference type="InterPro" id="IPR022764">
    <property type="entry name" value="Peptidase_S54_rhomboid_dom"/>
</dbReference>
<keyword evidence="7" id="KW-0802">TPR repeat</keyword>
<dbReference type="STRING" id="520762.AN619_23870"/>
<dbReference type="InterPro" id="IPR035952">
    <property type="entry name" value="Rhomboid-like_sf"/>
</dbReference>
<dbReference type="PROSITE" id="PS50005">
    <property type="entry name" value="TPR"/>
    <property type="match status" value="1"/>
</dbReference>
<protein>
    <submittedName>
        <fullName evidence="10">Rhomboid protease GluP</fullName>
        <ecNumber evidence="10">3.4.21.105</ecNumber>
    </submittedName>
</protein>
<dbReference type="Pfam" id="PF14559">
    <property type="entry name" value="TPR_19"/>
    <property type="match status" value="1"/>
</dbReference>
<keyword evidence="3 8" id="KW-0812">Transmembrane</keyword>
<organism evidence="10 11">
    <name type="scientific">Thermotalea metallivorans</name>
    <dbReference type="NCBI Taxonomy" id="520762"/>
    <lineage>
        <taxon>Bacteria</taxon>
        <taxon>Bacillati</taxon>
        <taxon>Bacillota</taxon>
        <taxon>Clostridia</taxon>
        <taxon>Peptostreptococcales</taxon>
        <taxon>Thermotaleaceae</taxon>
        <taxon>Thermotalea</taxon>
    </lineage>
</organism>
<keyword evidence="11" id="KW-1185">Reference proteome</keyword>
<keyword evidence="5 8" id="KW-1133">Transmembrane helix</keyword>
<evidence type="ECO:0000313" key="11">
    <source>
        <dbReference type="Proteomes" id="UP000070456"/>
    </source>
</evidence>
<evidence type="ECO:0000256" key="6">
    <source>
        <dbReference type="ARBA" id="ARBA00023136"/>
    </source>
</evidence>
<name>A0A140L1H9_9FIRM</name>
<dbReference type="RefSeq" id="WP_068557222.1">
    <property type="nucleotide sequence ID" value="NZ_LOEE01000055.1"/>
</dbReference>